<keyword evidence="1" id="KW-0812">Transmembrane</keyword>
<keyword evidence="4" id="KW-1185">Reference proteome</keyword>
<evidence type="ECO:0000256" key="1">
    <source>
        <dbReference type="SAM" id="Phobius"/>
    </source>
</evidence>
<keyword evidence="1" id="KW-1133">Transmembrane helix</keyword>
<proteinExistence type="predicted"/>
<dbReference type="PANTHER" id="PTHR38138">
    <property type="entry name" value="VNG6441H"/>
    <property type="match status" value="1"/>
</dbReference>
<keyword evidence="1" id="KW-0472">Membrane</keyword>
<gene>
    <name evidence="3" type="ORF">RJ40_01160</name>
</gene>
<dbReference type="InterPro" id="IPR012859">
    <property type="entry name" value="Pilin_N_archaeal"/>
</dbReference>
<dbReference type="AlphaFoldDB" id="A0A8A3S2N5"/>
<accession>A0A8A3S2N5</accession>
<evidence type="ECO:0000259" key="2">
    <source>
        <dbReference type="Pfam" id="PF07790"/>
    </source>
</evidence>
<protein>
    <submittedName>
        <fullName evidence="3">Type IV pilin</fullName>
    </submittedName>
</protein>
<name>A0A8A3S2N5_9EURY</name>
<dbReference type="Pfam" id="PF07790">
    <property type="entry name" value="Pilin_N"/>
    <property type="match status" value="1"/>
</dbReference>
<reference evidence="3" key="1">
    <citation type="journal article" date="2001" name="Int. J. Syst. Evol. Microbiol.">
        <title>Methanofollis aquaemaris sp. nov., a methanogen isolated from an aquaculture fish pond.</title>
        <authorList>
            <person name="Lai M.C."/>
            <person name="Chen S.C."/>
        </authorList>
    </citation>
    <scope>NUCLEOTIDE SEQUENCE</scope>
    <source>
        <strain evidence="3">N2F9704</strain>
    </source>
</reference>
<evidence type="ECO:0000313" key="4">
    <source>
        <dbReference type="Proteomes" id="UP001042704"/>
    </source>
</evidence>
<dbReference type="Proteomes" id="UP001042704">
    <property type="component" value="Chromosome"/>
</dbReference>
<reference evidence="3" key="2">
    <citation type="submission" date="2019-02" db="EMBL/GenBank/DDBJ databases">
        <authorList>
            <person name="Chen S.-C."/>
            <person name="Chien H.-H."/>
            <person name="Lai M.-C."/>
        </authorList>
    </citation>
    <scope>NUCLEOTIDE SEQUENCE</scope>
    <source>
        <strain evidence="3">N2F9704</strain>
    </source>
</reference>
<evidence type="ECO:0000313" key="3">
    <source>
        <dbReference type="EMBL" id="QSZ66203.1"/>
    </source>
</evidence>
<dbReference type="EMBL" id="CP036172">
    <property type="protein sequence ID" value="QSZ66203.1"/>
    <property type="molecule type" value="Genomic_DNA"/>
</dbReference>
<organism evidence="3 4">
    <name type="scientific">Methanofollis aquaemaris</name>
    <dbReference type="NCBI Taxonomy" id="126734"/>
    <lineage>
        <taxon>Archaea</taxon>
        <taxon>Methanobacteriati</taxon>
        <taxon>Methanobacteriota</taxon>
        <taxon>Stenosarchaea group</taxon>
        <taxon>Methanomicrobia</taxon>
        <taxon>Methanomicrobiales</taxon>
        <taxon>Methanomicrobiaceae</taxon>
        <taxon>Methanofollis</taxon>
    </lineage>
</organism>
<feature type="transmembrane region" description="Helical" evidence="1">
    <location>
        <begin position="12"/>
        <end position="34"/>
    </location>
</feature>
<sequence>MLNAEKEMAVSPVIGVMLLLAIVIIIAALVASFAGGAVDAKEKAPSVDLAVYTAGSGKEFTLVFEHRGGDQVRIEDLRVTTWVHGSQHSVSHEGKDLETLTGSDVLKAGGSLDTGDLEATETFLDLEGKLSDRIKESAVVEVKVYHLPGGALLHKSSILLKER</sequence>
<dbReference type="KEGG" id="maqe:RJ40_01160"/>
<feature type="domain" description="Archaeal Type IV pilin N-terminal" evidence="2">
    <location>
        <begin position="9"/>
        <end position="81"/>
    </location>
</feature>
<dbReference type="RefSeq" id="WP_265581520.1">
    <property type="nucleotide sequence ID" value="NZ_CP036172.1"/>
</dbReference>
<dbReference type="GeneID" id="76422920"/>
<dbReference type="PANTHER" id="PTHR38138:SF1">
    <property type="entry name" value="ARCHAEAL TYPE IV PILIN N-TERMINAL DOMAIN-CONTAINING PROTEIN"/>
    <property type="match status" value="1"/>
</dbReference>